<proteinExistence type="predicted"/>
<sequence length="105" mass="11513">MDNAGLEVSFHELPLSVEQESELQHYIHQRLRRGLSADAAELRSMVRDMLTPPMADVAQDRSLAPGVQADAERAAGLVHDGGDPITTREERIAAGESEAMKHPRT</sequence>
<dbReference type="EMBL" id="JACEZU010000008">
    <property type="protein sequence ID" value="MBA5688680.1"/>
    <property type="molecule type" value="Genomic_DNA"/>
</dbReference>
<comment type="caution">
    <text evidence="2">The sequence shown here is derived from an EMBL/GenBank/DDBJ whole genome shotgun (WGS) entry which is preliminary data.</text>
</comment>
<evidence type="ECO:0000313" key="2">
    <source>
        <dbReference type="EMBL" id="MBA5688680.1"/>
    </source>
</evidence>
<accession>A0A7W2ILD0</accession>
<reference evidence="2 3" key="1">
    <citation type="submission" date="2020-07" db="EMBL/GenBank/DDBJ databases">
        <title>Novel species isolated from subtropical streams in China.</title>
        <authorList>
            <person name="Lu H."/>
        </authorList>
    </citation>
    <scope>NUCLEOTIDE SEQUENCE [LARGE SCALE GENOMIC DNA]</scope>
    <source>
        <strain evidence="2 3">LX47W</strain>
    </source>
</reference>
<dbReference type="RefSeq" id="WP_182154558.1">
    <property type="nucleotide sequence ID" value="NZ_JACEZU010000008.1"/>
</dbReference>
<organism evidence="2 3">
    <name type="scientific">Rugamonas apoptosis</name>
    <dbReference type="NCBI Taxonomy" id="2758570"/>
    <lineage>
        <taxon>Bacteria</taxon>
        <taxon>Pseudomonadati</taxon>
        <taxon>Pseudomonadota</taxon>
        <taxon>Betaproteobacteria</taxon>
        <taxon>Burkholderiales</taxon>
        <taxon>Oxalobacteraceae</taxon>
        <taxon>Telluria group</taxon>
        <taxon>Rugamonas</taxon>
    </lineage>
</organism>
<keyword evidence="3" id="KW-1185">Reference proteome</keyword>
<name>A0A7W2ILD0_9BURK</name>
<dbReference type="AlphaFoldDB" id="A0A7W2ILD0"/>
<gene>
    <name evidence="2" type="ORF">H3H39_16675</name>
</gene>
<evidence type="ECO:0000313" key="3">
    <source>
        <dbReference type="Proteomes" id="UP000573499"/>
    </source>
</evidence>
<evidence type="ECO:0000256" key="1">
    <source>
        <dbReference type="SAM" id="MobiDB-lite"/>
    </source>
</evidence>
<feature type="region of interest" description="Disordered" evidence="1">
    <location>
        <begin position="64"/>
        <end position="105"/>
    </location>
</feature>
<feature type="compositionally biased region" description="Basic and acidic residues" evidence="1">
    <location>
        <begin position="80"/>
        <end position="105"/>
    </location>
</feature>
<protein>
    <submittedName>
        <fullName evidence="2">Uncharacterized protein</fullName>
    </submittedName>
</protein>
<dbReference type="Proteomes" id="UP000573499">
    <property type="component" value="Unassembled WGS sequence"/>
</dbReference>